<name>A0A2L2XAF9_9FIRM</name>
<feature type="region of interest" description="Disordered" evidence="1">
    <location>
        <begin position="1"/>
        <end position="20"/>
    </location>
</feature>
<sequence length="133" mass="14538">MAVGTGISRNGAKQKQKGDKWSCGCTTIFGPAQLKAECLICGGTFVRIGQKQANHAPRVSISSGEKILELVTDSGGEESPGTKCDRCTGQGWIKAYTQEWDRIKCHHAPCPVCQAREWLDWSADKRLMTITPK</sequence>
<dbReference type="EMBL" id="BFAV01000073">
    <property type="protein sequence ID" value="GBF33042.1"/>
    <property type="molecule type" value="Genomic_DNA"/>
</dbReference>
<dbReference type="Proteomes" id="UP000239549">
    <property type="component" value="Unassembled WGS sequence"/>
</dbReference>
<evidence type="ECO:0000313" key="3">
    <source>
        <dbReference type="Proteomes" id="UP000239549"/>
    </source>
</evidence>
<dbReference type="RefSeq" id="WP_104371493.1">
    <property type="nucleotide sequence ID" value="NZ_BFAV01000073.1"/>
</dbReference>
<protein>
    <submittedName>
        <fullName evidence="2">Uncharacterized protein</fullName>
    </submittedName>
</protein>
<evidence type="ECO:0000313" key="2">
    <source>
        <dbReference type="EMBL" id="GBF33042.1"/>
    </source>
</evidence>
<organism evidence="2 3">
    <name type="scientific">Desulfocucumis palustris</name>
    <dbReference type="NCBI Taxonomy" id="1898651"/>
    <lineage>
        <taxon>Bacteria</taxon>
        <taxon>Bacillati</taxon>
        <taxon>Bacillota</taxon>
        <taxon>Clostridia</taxon>
        <taxon>Eubacteriales</taxon>
        <taxon>Desulfocucumaceae</taxon>
        <taxon>Desulfocucumis</taxon>
    </lineage>
</organism>
<proteinExistence type="predicted"/>
<keyword evidence="3" id="KW-1185">Reference proteome</keyword>
<accession>A0A2L2XAF9</accession>
<comment type="caution">
    <text evidence="2">The sequence shown here is derived from an EMBL/GenBank/DDBJ whole genome shotgun (WGS) entry which is preliminary data.</text>
</comment>
<dbReference type="InterPro" id="IPR036410">
    <property type="entry name" value="HSP_DnaJ_Cys-rich_dom_sf"/>
</dbReference>
<gene>
    <name evidence="2" type="ORF">DCCM_2139</name>
</gene>
<dbReference type="SUPFAM" id="SSF57938">
    <property type="entry name" value="DnaJ/Hsp40 cysteine-rich domain"/>
    <property type="match status" value="1"/>
</dbReference>
<reference evidence="3" key="1">
    <citation type="submission" date="2018-02" db="EMBL/GenBank/DDBJ databases">
        <title>Genome sequence of Desulfocucumis palustris strain NAW-5.</title>
        <authorList>
            <person name="Watanabe M."/>
            <person name="Kojima H."/>
            <person name="Fukui M."/>
        </authorList>
    </citation>
    <scope>NUCLEOTIDE SEQUENCE [LARGE SCALE GENOMIC DNA]</scope>
    <source>
        <strain evidence="3">NAW-5</strain>
    </source>
</reference>
<dbReference type="AlphaFoldDB" id="A0A2L2XAF9"/>
<evidence type="ECO:0000256" key="1">
    <source>
        <dbReference type="SAM" id="MobiDB-lite"/>
    </source>
</evidence>